<accession>A0A2I0A4B3</accession>
<protein>
    <submittedName>
        <fullName evidence="5">30S ribosomal protein S2, chloroplastic</fullName>
    </submittedName>
</protein>
<keyword evidence="6" id="KW-1185">Reference proteome</keyword>
<dbReference type="PRINTS" id="PR00395">
    <property type="entry name" value="RIBOSOMALS2"/>
</dbReference>
<dbReference type="GO" id="GO:1990904">
    <property type="term" value="C:ribonucleoprotein complex"/>
    <property type="evidence" value="ECO:0007669"/>
    <property type="project" value="UniProtKB-KW"/>
</dbReference>
<dbReference type="SUPFAM" id="SSF52313">
    <property type="entry name" value="Ribosomal protein S2"/>
    <property type="match status" value="1"/>
</dbReference>
<comment type="similarity">
    <text evidence="1 4">Belongs to the universal ribosomal protein uS2 family.</text>
</comment>
<dbReference type="GO" id="GO:0006412">
    <property type="term" value="P:translation"/>
    <property type="evidence" value="ECO:0007669"/>
    <property type="project" value="InterPro"/>
</dbReference>
<evidence type="ECO:0000313" key="5">
    <source>
        <dbReference type="EMBL" id="PKA50385.1"/>
    </source>
</evidence>
<dbReference type="STRING" id="1088818.A0A2I0A4B3"/>
<dbReference type="Proteomes" id="UP000236161">
    <property type="component" value="Unassembled WGS sequence"/>
</dbReference>
<reference evidence="5 6" key="1">
    <citation type="journal article" date="2017" name="Nature">
        <title>The Apostasia genome and the evolution of orchids.</title>
        <authorList>
            <person name="Zhang G.Q."/>
            <person name="Liu K.W."/>
            <person name="Li Z."/>
            <person name="Lohaus R."/>
            <person name="Hsiao Y.Y."/>
            <person name="Niu S.C."/>
            <person name="Wang J.Y."/>
            <person name="Lin Y.C."/>
            <person name="Xu Q."/>
            <person name="Chen L.J."/>
            <person name="Yoshida K."/>
            <person name="Fujiwara S."/>
            <person name="Wang Z.W."/>
            <person name="Zhang Y.Q."/>
            <person name="Mitsuda N."/>
            <person name="Wang M."/>
            <person name="Liu G.H."/>
            <person name="Pecoraro L."/>
            <person name="Huang H.X."/>
            <person name="Xiao X.J."/>
            <person name="Lin M."/>
            <person name="Wu X.Y."/>
            <person name="Wu W.L."/>
            <person name="Chen Y.Y."/>
            <person name="Chang S.B."/>
            <person name="Sakamoto S."/>
            <person name="Ohme-Takagi M."/>
            <person name="Yagi M."/>
            <person name="Zeng S.J."/>
            <person name="Shen C.Y."/>
            <person name="Yeh C.M."/>
            <person name="Luo Y.B."/>
            <person name="Tsai W.C."/>
            <person name="Van de Peer Y."/>
            <person name="Liu Z.J."/>
        </authorList>
    </citation>
    <scope>NUCLEOTIDE SEQUENCE [LARGE SCALE GENOMIC DNA]</scope>
    <source>
        <strain evidence="6">cv. Shenzhen</strain>
        <tissue evidence="5">Stem</tissue>
    </source>
</reference>
<evidence type="ECO:0000256" key="3">
    <source>
        <dbReference type="ARBA" id="ARBA00023274"/>
    </source>
</evidence>
<dbReference type="OrthoDB" id="773813at2759"/>
<dbReference type="Gene3D" id="3.40.50.10490">
    <property type="entry name" value="Glucose-6-phosphate isomerase like protein, domain 1"/>
    <property type="match status" value="1"/>
</dbReference>
<dbReference type="InterPro" id="IPR001865">
    <property type="entry name" value="Ribosomal_uS2"/>
</dbReference>
<keyword evidence="2 4" id="KW-0689">Ribosomal protein</keyword>
<dbReference type="AlphaFoldDB" id="A0A2I0A4B3"/>
<evidence type="ECO:0000313" key="6">
    <source>
        <dbReference type="Proteomes" id="UP000236161"/>
    </source>
</evidence>
<evidence type="ECO:0000256" key="4">
    <source>
        <dbReference type="RuleBase" id="RU003631"/>
    </source>
</evidence>
<name>A0A2I0A4B3_9ASPA</name>
<proteinExistence type="inferred from homology"/>
<dbReference type="InterPro" id="IPR023591">
    <property type="entry name" value="Ribosomal_uS2_flav_dom_sf"/>
</dbReference>
<dbReference type="Pfam" id="PF00318">
    <property type="entry name" value="Ribosomal_S2"/>
    <property type="match status" value="1"/>
</dbReference>
<keyword evidence="3 4" id="KW-0687">Ribonucleoprotein</keyword>
<gene>
    <name evidence="5" type="primary">rps2</name>
    <name evidence="5" type="ORF">AXF42_Ash013474</name>
</gene>
<dbReference type="EMBL" id="KZ452026">
    <property type="protein sequence ID" value="PKA50385.1"/>
    <property type="molecule type" value="Genomic_DNA"/>
</dbReference>
<dbReference type="PROSITE" id="PS00963">
    <property type="entry name" value="RIBOSOMAL_S2_2"/>
    <property type="match status" value="1"/>
</dbReference>
<evidence type="ECO:0000256" key="2">
    <source>
        <dbReference type="ARBA" id="ARBA00022980"/>
    </source>
</evidence>
<dbReference type="GO" id="GO:0005840">
    <property type="term" value="C:ribosome"/>
    <property type="evidence" value="ECO:0007669"/>
    <property type="project" value="UniProtKB-KW"/>
</dbReference>
<sequence>MTRLPNIVIILDQQDEYTALRECGILGIPTVCRSVNGSGSSWGQSDSDPNPYILDRNIYQIRSWSI</sequence>
<dbReference type="InterPro" id="IPR018130">
    <property type="entry name" value="Ribosomal_uS2_CS"/>
</dbReference>
<organism evidence="5 6">
    <name type="scientific">Apostasia shenzhenica</name>
    <dbReference type="NCBI Taxonomy" id="1088818"/>
    <lineage>
        <taxon>Eukaryota</taxon>
        <taxon>Viridiplantae</taxon>
        <taxon>Streptophyta</taxon>
        <taxon>Embryophyta</taxon>
        <taxon>Tracheophyta</taxon>
        <taxon>Spermatophyta</taxon>
        <taxon>Magnoliopsida</taxon>
        <taxon>Liliopsida</taxon>
        <taxon>Asparagales</taxon>
        <taxon>Orchidaceae</taxon>
        <taxon>Apostasioideae</taxon>
        <taxon>Apostasia</taxon>
    </lineage>
</organism>
<dbReference type="GO" id="GO:0003735">
    <property type="term" value="F:structural constituent of ribosome"/>
    <property type="evidence" value="ECO:0007669"/>
    <property type="project" value="InterPro"/>
</dbReference>
<evidence type="ECO:0000256" key="1">
    <source>
        <dbReference type="ARBA" id="ARBA00006242"/>
    </source>
</evidence>